<feature type="domain" description="DUF58" evidence="2">
    <location>
        <begin position="202"/>
        <end position="317"/>
    </location>
</feature>
<evidence type="ECO:0000256" key="1">
    <source>
        <dbReference type="SAM" id="Phobius"/>
    </source>
</evidence>
<keyword evidence="4" id="KW-1185">Reference proteome</keyword>
<dbReference type="InterPro" id="IPR002881">
    <property type="entry name" value="DUF58"/>
</dbReference>
<organism evidence="3 4">
    <name type="scientific">Haloarchaeobius iranensis</name>
    <dbReference type="NCBI Taxonomy" id="996166"/>
    <lineage>
        <taxon>Archaea</taxon>
        <taxon>Methanobacteriati</taxon>
        <taxon>Methanobacteriota</taxon>
        <taxon>Stenosarchaea group</taxon>
        <taxon>Halobacteria</taxon>
        <taxon>Halobacteriales</taxon>
        <taxon>Halorubellaceae</taxon>
        <taxon>Haloarchaeobius</taxon>
    </lineage>
</organism>
<accession>A0A1H0ADQ4</accession>
<evidence type="ECO:0000259" key="2">
    <source>
        <dbReference type="Pfam" id="PF01882"/>
    </source>
</evidence>
<dbReference type="AlphaFoldDB" id="A0A1H0ADQ4"/>
<dbReference type="EMBL" id="FNIA01000026">
    <property type="protein sequence ID" value="SDN31738.1"/>
    <property type="molecule type" value="Genomic_DNA"/>
</dbReference>
<dbReference type="PANTHER" id="PTHR33608">
    <property type="entry name" value="BLL2464 PROTEIN"/>
    <property type="match status" value="1"/>
</dbReference>
<sequence length="472" mass="50839">MMQPTRRCLAVLGVGSTLAALAVLLQSTLYLYGALGVGAWVVAEAVSFARTVRTVVRETETTQTLSEPTTSVERPLESRVTIADGGVIHGVTGVELSPPLVATHVEGAERIDVTQPSATYSVAGVYEFDVAGTFEFGPATVSLASAQGLFTERAPVGNAVSCTVDPSTPTDIAVGQGGNRISLGVGEHDAEIGGSGFTLGEPRQYVTGDPQGLIDWKTTARQGEPYVREYEAAGELETLLFVDHRHSTAVGPEGRRAGDYLRSVARWLVDYARDRDDPLGFSAIGEEGPTVYSPPSSGTAQYRRIATQIYDLSPTDAGERSTQRPFTELDASSLDGDDVFDRVLSSFAEQRPGYVEQVTEDPLFDTVRSTVARTRGDPWVVLVTTDANQAELTETVRASRKRAAHVTVFVAPQVLFEEGALADLEAAYEQYTAFEEFRRRLVSEHVDVFEVAPGERLDAVLASSGTGREVRR</sequence>
<dbReference type="RefSeq" id="WP_175526500.1">
    <property type="nucleotide sequence ID" value="NZ_FNIA01000026.1"/>
</dbReference>
<dbReference type="OrthoDB" id="3263at2157"/>
<dbReference type="STRING" id="996166.SAMN05192554_12648"/>
<keyword evidence="1" id="KW-0472">Membrane</keyword>
<dbReference type="PANTHER" id="PTHR33608:SF6">
    <property type="entry name" value="BLL2464 PROTEIN"/>
    <property type="match status" value="1"/>
</dbReference>
<evidence type="ECO:0000313" key="3">
    <source>
        <dbReference type="EMBL" id="SDN31738.1"/>
    </source>
</evidence>
<gene>
    <name evidence="3" type="ORF">SAMN05192554_12648</name>
</gene>
<feature type="transmembrane region" description="Helical" evidence="1">
    <location>
        <begin position="29"/>
        <end position="49"/>
    </location>
</feature>
<name>A0A1H0ADQ4_9EURY</name>
<proteinExistence type="predicted"/>
<reference evidence="3 4" key="1">
    <citation type="submission" date="2016-10" db="EMBL/GenBank/DDBJ databases">
        <authorList>
            <person name="de Groot N.N."/>
        </authorList>
    </citation>
    <scope>NUCLEOTIDE SEQUENCE [LARGE SCALE GENOMIC DNA]</scope>
    <source>
        <strain evidence="4">EB21,IBRC-M 10013,KCTC 4048</strain>
    </source>
</reference>
<dbReference type="Pfam" id="PF01882">
    <property type="entry name" value="DUF58"/>
    <property type="match status" value="1"/>
</dbReference>
<protein>
    <submittedName>
        <fullName evidence="3">Uncharacterized conserved protein, DUF58 family, contains vWF domain</fullName>
    </submittedName>
</protein>
<keyword evidence="1" id="KW-0812">Transmembrane</keyword>
<dbReference type="Proteomes" id="UP000199370">
    <property type="component" value="Unassembled WGS sequence"/>
</dbReference>
<evidence type="ECO:0000313" key="4">
    <source>
        <dbReference type="Proteomes" id="UP000199370"/>
    </source>
</evidence>
<keyword evidence="1" id="KW-1133">Transmembrane helix</keyword>